<feature type="domain" description="Mur ligase central" evidence="2">
    <location>
        <begin position="59"/>
        <end position="184"/>
    </location>
</feature>
<dbReference type="PANTHER" id="PTHR23135:SF4">
    <property type="entry name" value="UDP-N-ACETYLMURAMOYL-L-ALANYL-D-GLUTAMATE--2,6-DIAMINOPIMELATE LIGASE MURE HOMOLOG, CHLOROPLASTIC"/>
    <property type="match status" value="1"/>
</dbReference>
<evidence type="ECO:0000313" key="3">
    <source>
        <dbReference type="EMBL" id="MBV7276494.1"/>
    </source>
</evidence>
<name>A0A949U4W8_9CLOT</name>
<dbReference type="AlphaFoldDB" id="A0A949U4W8"/>
<organism evidence="3 4">
    <name type="scientific">Clostridium thailandense</name>
    <dbReference type="NCBI Taxonomy" id="2794346"/>
    <lineage>
        <taxon>Bacteria</taxon>
        <taxon>Bacillati</taxon>
        <taxon>Bacillota</taxon>
        <taxon>Clostridia</taxon>
        <taxon>Eubacteriales</taxon>
        <taxon>Clostridiaceae</taxon>
        <taxon>Clostridium</taxon>
    </lineage>
</organism>
<dbReference type="GO" id="GO:0005524">
    <property type="term" value="F:ATP binding"/>
    <property type="evidence" value="ECO:0007669"/>
    <property type="project" value="InterPro"/>
</dbReference>
<dbReference type="EMBL" id="JAEEGC010000180">
    <property type="protein sequence ID" value="MBV7276494.1"/>
    <property type="molecule type" value="Genomic_DNA"/>
</dbReference>
<gene>
    <name evidence="3" type="ORF">I6U48_26820</name>
</gene>
<keyword evidence="4" id="KW-1185">Reference proteome</keyword>
<dbReference type="Pfam" id="PF08245">
    <property type="entry name" value="Mur_ligase_M"/>
    <property type="match status" value="1"/>
</dbReference>
<proteinExistence type="predicted"/>
<accession>A0A949U4W8</accession>
<dbReference type="Proteomes" id="UP000694308">
    <property type="component" value="Unassembled WGS sequence"/>
</dbReference>
<dbReference type="GO" id="GO:0016881">
    <property type="term" value="F:acid-amino acid ligase activity"/>
    <property type="evidence" value="ECO:0007669"/>
    <property type="project" value="InterPro"/>
</dbReference>
<protein>
    <recommendedName>
        <fullName evidence="2">Mur ligase central domain-containing protein</fullName>
    </recommendedName>
</protein>
<comment type="caution">
    <text evidence="3">The sequence shown here is derived from an EMBL/GenBank/DDBJ whole genome shotgun (WGS) entry which is preliminary data.</text>
</comment>
<evidence type="ECO:0000256" key="1">
    <source>
        <dbReference type="ARBA" id="ARBA00004752"/>
    </source>
</evidence>
<dbReference type="RefSeq" id="WP_218323576.1">
    <property type="nucleotide sequence ID" value="NZ_JAEEGC010000180.1"/>
</dbReference>
<evidence type="ECO:0000313" key="4">
    <source>
        <dbReference type="Proteomes" id="UP000694308"/>
    </source>
</evidence>
<sequence length="205" mass="23289">MEQLSKKFSYNVIQVGDKPNFVGITSGKDKKTMTRLIKEILKYLGYSAKAIDTIKNIQVKEYSNTSLEYHAVNLYDFDIRIFTDLDQYLSDGKSEKNSILKLFKICGLGLFNVDDPLLSKIIKSKSSDTITYGINNPADFTAKDIRYSQYGLNFILDFKGIEKNVRINTFNESIVYDALAAISTCYFLGLPLNLIIDALNHTEIF</sequence>
<dbReference type="PANTHER" id="PTHR23135">
    <property type="entry name" value="MUR LIGASE FAMILY MEMBER"/>
    <property type="match status" value="1"/>
</dbReference>
<dbReference type="InterPro" id="IPR013221">
    <property type="entry name" value="Mur_ligase_cen"/>
</dbReference>
<evidence type="ECO:0000259" key="2">
    <source>
        <dbReference type="Pfam" id="PF08245"/>
    </source>
</evidence>
<reference evidence="3" key="1">
    <citation type="submission" date="2020-12" db="EMBL/GenBank/DDBJ databases">
        <title>Clostridium thailandense sp. nov., a novel acetogenic bacterium isolated from peat land soil in Thailand.</title>
        <authorList>
            <person name="Chaikitkaew S."/>
            <person name="Birkeland N.K."/>
        </authorList>
    </citation>
    <scope>NUCLEOTIDE SEQUENCE</scope>
    <source>
        <strain evidence="3">PL3</strain>
    </source>
</reference>
<comment type="pathway">
    <text evidence="1">Cell wall biogenesis; peptidoglycan biosynthesis.</text>
</comment>